<gene>
    <name evidence="3" type="ORF">G4D64_10895</name>
    <name evidence="2" type="ORF">H1Z61_11500</name>
</gene>
<reference evidence="3 4" key="1">
    <citation type="submission" date="2020-02" db="EMBL/GenBank/DDBJ databases">
        <title>Bacillus aquiflavi sp. nov., isolated from yellow water of strong flavor Chinese baijiu in Yibin region of China.</title>
        <authorList>
            <person name="Xie J."/>
        </authorList>
    </citation>
    <scope>NUCLEOTIDE SEQUENCE [LARGE SCALE GENOMIC DNA]</scope>
    <source>
        <strain evidence="3 4">3H-10</strain>
    </source>
</reference>
<dbReference type="Pfam" id="PF00581">
    <property type="entry name" value="Rhodanese"/>
    <property type="match status" value="1"/>
</dbReference>
<reference evidence="2 5" key="2">
    <citation type="submission" date="2020-07" db="EMBL/GenBank/DDBJ databases">
        <authorList>
            <person name="Feng H."/>
        </authorList>
    </citation>
    <scope>NUCLEOTIDE SEQUENCE [LARGE SCALE GENOMIC DNA]</scope>
    <source>
        <strain evidence="2">S-12</strain>
        <strain evidence="5">s-12</strain>
    </source>
</reference>
<dbReference type="Proteomes" id="UP000472971">
    <property type="component" value="Unassembled WGS sequence"/>
</dbReference>
<evidence type="ECO:0000313" key="5">
    <source>
        <dbReference type="Proteomes" id="UP000570010"/>
    </source>
</evidence>
<dbReference type="Gene3D" id="3.40.250.10">
    <property type="entry name" value="Rhodanese-like domain"/>
    <property type="match status" value="1"/>
</dbReference>
<evidence type="ECO:0000313" key="4">
    <source>
        <dbReference type="Proteomes" id="UP000472971"/>
    </source>
</evidence>
<dbReference type="InterPro" id="IPR050229">
    <property type="entry name" value="GlpE_sulfurtransferase"/>
</dbReference>
<dbReference type="SUPFAM" id="SSF52821">
    <property type="entry name" value="Rhodanese/Cell cycle control phosphatase"/>
    <property type="match status" value="1"/>
</dbReference>
<name>A0A6B3W1Z0_9BACI</name>
<dbReference type="EMBL" id="JACEIO010000027">
    <property type="protein sequence ID" value="MBA4537736.1"/>
    <property type="molecule type" value="Genomic_DNA"/>
</dbReference>
<dbReference type="EMBL" id="JAAIWN010000025">
    <property type="protein sequence ID" value="NEY81993.1"/>
    <property type="molecule type" value="Genomic_DNA"/>
</dbReference>
<dbReference type="RefSeq" id="WP_163242383.1">
    <property type="nucleotide sequence ID" value="NZ_JAAIWN010000025.1"/>
</dbReference>
<dbReference type="CDD" id="cd00158">
    <property type="entry name" value="RHOD"/>
    <property type="match status" value="1"/>
</dbReference>
<feature type="domain" description="Rhodanese" evidence="1">
    <location>
        <begin position="43"/>
        <end position="122"/>
    </location>
</feature>
<dbReference type="PANTHER" id="PTHR43031:SF17">
    <property type="entry name" value="SULFURTRANSFERASE YTWF-RELATED"/>
    <property type="match status" value="1"/>
</dbReference>
<accession>A0A6B3W1Z0</accession>
<keyword evidence="4" id="KW-1185">Reference proteome</keyword>
<proteinExistence type="predicted"/>
<dbReference type="SMART" id="SM00450">
    <property type="entry name" value="RHOD"/>
    <property type="match status" value="1"/>
</dbReference>
<dbReference type="AlphaFoldDB" id="A0A6B3W1Z0"/>
<comment type="caution">
    <text evidence="3">The sequence shown here is derived from an EMBL/GenBank/DDBJ whole genome shotgun (WGS) entry which is preliminary data.</text>
</comment>
<dbReference type="Proteomes" id="UP000570010">
    <property type="component" value="Unassembled WGS sequence"/>
</dbReference>
<organism evidence="3 4">
    <name type="scientific">Bacillus aquiflavi</name>
    <dbReference type="NCBI Taxonomy" id="2672567"/>
    <lineage>
        <taxon>Bacteria</taxon>
        <taxon>Bacillati</taxon>
        <taxon>Bacillota</taxon>
        <taxon>Bacilli</taxon>
        <taxon>Bacillales</taxon>
        <taxon>Bacillaceae</taxon>
        <taxon>Bacillus</taxon>
    </lineage>
</organism>
<dbReference type="PROSITE" id="PS50206">
    <property type="entry name" value="RHODANESE_3"/>
    <property type="match status" value="1"/>
</dbReference>
<evidence type="ECO:0000313" key="2">
    <source>
        <dbReference type="EMBL" id="MBA4537736.1"/>
    </source>
</evidence>
<evidence type="ECO:0000313" key="3">
    <source>
        <dbReference type="EMBL" id="NEY81993.1"/>
    </source>
</evidence>
<dbReference type="PANTHER" id="PTHR43031">
    <property type="entry name" value="FAD-DEPENDENT OXIDOREDUCTASE"/>
    <property type="match status" value="1"/>
</dbReference>
<evidence type="ECO:0000259" key="1">
    <source>
        <dbReference type="PROSITE" id="PS50206"/>
    </source>
</evidence>
<dbReference type="InterPro" id="IPR036873">
    <property type="entry name" value="Rhodanese-like_dom_sf"/>
</dbReference>
<dbReference type="InterPro" id="IPR001763">
    <property type="entry name" value="Rhodanese-like_dom"/>
</dbReference>
<protein>
    <submittedName>
        <fullName evidence="3">Rhodanese-like domain-containing protein</fullName>
    </submittedName>
</protein>
<sequence length="122" mass="14000">MMSSVINTVLIIFVVLFIFSRFTPVKGVNQMTTDELRKKMNVKNNKVQYIDVRTQAEFKANHIKGFKNIPLHQIVNKANALNKEQEVILICRSGNRSMQAAKRLKKLGFKTIYNVKGGMNAW</sequence>